<keyword evidence="2 4" id="KW-0067">ATP-binding</keyword>
<gene>
    <name evidence="4" type="ORF">NOF53_08410</name>
</gene>
<keyword evidence="1" id="KW-0547">Nucleotide-binding</keyword>
<evidence type="ECO:0000259" key="3">
    <source>
        <dbReference type="PROSITE" id="PS50893"/>
    </source>
</evidence>
<dbReference type="InterPro" id="IPR027417">
    <property type="entry name" value="P-loop_NTPase"/>
</dbReference>
<protein>
    <submittedName>
        <fullName evidence="4">ABC transporter ATP-binding protein</fullName>
    </submittedName>
</protein>
<dbReference type="PANTHER" id="PTHR43038">
    <property type="entry name" value="ATP-BINDING CASSETTE, SUB-FAMILY H, MEMBER 1"/>
    <property type="match status" value="1"/>
</dbReference>
<name>A0ABT1QAA5_9NOCA</name>
<accession>A0ABT1QAA5</accession>
<dbReference type="PANTHER" id="PTHR43038:SF3">
    <property type="entry name" value="ABC TRANSPORTER G FAMILY MEMBER 20 ISOFORM X1"/>
    <property type="match status" value="1"/>
</dbReference>
<comment type="caution">
    <text evidence="4">The sequence shown here is derived from an EMBL/GenBank/DDBJ whole genome shotgun (WGS) entry which is preliminary data.</text>
</comment>
<reference evidence="4 5" key="1">
    <citation type="submission" date="2022-07" db="EMBL/GenBank/DDBJ databases">
        <title>Degradation activity of malathion, p-nitrophenol and potential low-temperature adaptation strategy of Rhodococcus sp. FXJ9.536.</title>
        <authorList>
            <person name="Huang J."/>
            <person name="Huang Y."/>
        </authorList>
    </citation>
    <scope>NUCLEOTIDE SEQUENCE [LARGE SCALE GENOMIC DNA]</scope>
    <source>
        <strain evidence="4 5">FXJ9.536</strain>
    </source>
</reference>
<proteinExistence type="predicted"/>
<dbReference type="Gene3D" id="3.40.50.300">
    <property type="entry name" value="P-loop containing nucleotide triphosphate hydrolases"/>
    <property type="match status" value="1"/>
</dbReference>
<dbReference type="CDD" id="cd03230">
    <property type="entry name" value="ABC_DR_subfamily_A"/>
    <property type="match status" value="1"/>
</dbReference>
<keyword evidence="5" id="KW-1185">Reference proteome</keyword>
<dbReference type="GO" id="GO:0005524">
    <property type="term" value="F:ATP binding"/>
    <property type="evidence" value="ECO:0007669"/>
    <property type="project" value="UniProtKB-KW"/>
</dbReference>
<feature type="domain" description="ABC transporter" evidence="3">
    <location>
        <begin position="7"/>
        <end position="230"/>
    </location>
</feature>
<evidence type="ECO:0000256" key="1">
    <source>
        <dbReference type="ARBA" id="ARBA00022741"/>
    </source>
</evidence>
<dbReference type="Proteomes" id="UP001524501">
    <property type="component" value="Unassembled WGS sequence"/>
</dbReference>
<evidence type="ECO:0000313" key="5">
    <source>
        <dbReference type="Proteomes" id="UP001524501"/>
    </source>
</evidence>
<evidence type="ECO:0000256" key="2">
    <source>
        <dbReference type="ARBA" id="ARBA00022840"/>
    </source>
</evidence>
<dbReference type="Pfam" id="PF00005">
    <property type="entry name" value="ABC_tran"/>
    <property type="match status" value="1"/>
</dbReference>
<dbReference type="InterPro" id="IPR003593">
    <property type="entry name" value="AAA+_ATPase"/>
</dbReference>
<dbReference type="PROSITE" id="PS50893">
    <property type="entry name" value="ABC_TRANSPORTER_2"/>
    <property type="match status" value="1"/>
</dbReference>
<dbReference type="SUPFAM" id="SSF52540">
    <property type="entry name" value="P-loop containing nucleoside triphosphate hydrolases"/>
    <property type="match status" value="1"/>
</dbReference>
<sequence>MDGSPAIDIRDLRVRRGRNEVLHGVDVQVPSGSITGLLGPSGCGKTTLMRCVVGTQIVESGTVTVLGSPAGSVSLRSRVGYVTQTPSVYADLTVKKNVSYFAALYGRPSSAVADAIDAVGLTRFAGQKAGDLSGGQLGRASLACALVAGPEILVLDEPTVGLDPLLRVELWERFEALAAEGTTLLVSSHVMDEAEHCDSLLLMRDGHVLAQVSPTGLREQTGQTSLEDAFLTLIRTSHVGSEN</sequence>
<organism evidence="4 5">
    <name type="scientific">Rhodococcus tibetensis</name>
    <dbReference type="NCBI Taxonomy" id="2965064"/>
    <lineage>
        <taxon>Bacteria</taxon>
        <taxon>Bacillati</taxon>
        <taxon>Actinomycetota</taxon>
        <taxon>Actinomycetes</taxon>
        <taxon>Mycobacteriales</taxon>
        <taxon>Nocardiaceae</taxon>
        <taxon>Rhodococcus</taxon>
    </lineage>
</organism>
<dbReference type="SMART" id="SM00382">
    <property type="entry name" value="AAA"/>
    <property type="match status" value="1"/>
</dbReference>
<dbReference type="RefSeq" id="WP_255967249.1">
    <property type="nucleotide sequence ID" value="NZ_JANFQF010000005.1"/>
</dbReference>
<dbReference type="InterPro" id="IPR003439">
    <property type="entry name" value="ABC_transporter-like_ATP-bd"/>
</dbReference>
<dbReference type="EMBL" id="JANFQF010000005">
    <property type="protein sequence ID" value="MCQ4119193.1"/>
    <property type="molecule type" value="Genomic_DNA"/>
</dbReference>
<evidence type="ECO:0000313" key="4">
    <source>
        <dbReference type="EMBL" id="MCQ4119193.1"/>
    </source>
</evidence>